<comment type="caution">
    <text evidence="2">The sequence shown here is derived from an EMBL/GenBank/DDBJ whole genome shotgun (WGS) entry which is preliminary data.</text>
</comment>
<evidence type="ECO:0000259" key="1">
    <source>
        <dbReference type="Pfam" id="PF06114"/>
    </source>
</evidence>
<evidence type="ECO:0000313" key="2">
    <source>
        <dbReference type="EMBL" id="MFC3833953.1"/>
    </source>
</evidence>
<evidence type="ECO:0000313" key="3">
    <source>
        <dbReference type="Proteomes" id="UP001595803"/>
    </source>
</evidence>
<proteinExistence type="predicted"/>
<organism evidence="2 3">
    <name type="scientific">Deinococcus rufus</name>
    <dbReference type="NCBI Taxonomy" id="2136097"/>
    <lineage>
        <taxon>Bacteria</taxon>
        <taxon>Thermotogati</taxon>
        <taxon>Deinococcota</taxon>
        <taxon>Deinococci</taxon>
        <taxon>Deinococcales</taxon>
        <taxon>Deinococcaceae</taxon>
        <taxon>Deinococcus</taxon>
    </lineage>
</organism>
<dbReference type="RefSeq" id="WP_322472985.1">
    <property type="nucleotide sequence ID" value="NZ_JBHRZG010000016.1"/>
</dbReference>
<dbReference type="InterPro" id="IPR010359">
    <property type="entry name" value="IrrE_HExxH"/>
</dbReference>
<accession>A0ABV7ZC70</accession>
<sequence>MITTLHDLQPAFHTWLDEWHAAQGFESDYRVLADTLGLTVKAATRSMYDAATQTIYIERNLHPLRERHEGLHEVTHHLFQTAQAGAFHRAAQQLGKALKSRQDAEEGIVQEASWRLLMPPHRVNEVCRVTTTDVEAMVQLARMCRASFEFAAWRVAGTLTRPVRGVVLDSRGWVLASFGNNVGTAKYTPGRGFFVDAMHPLQQITETNQVVEFKAAIPFKRGRVGWRVSMEAWKDSKRFQTLAVFDTRISKNHGMEPLLEVDT</sequence>
<dbReference type="EMBL" id="JBHRZG010000016">
    <property type="protein sequence ID" value="MFC3833953.1"/>
    <property type="molecule type" value="Genomic_DNA"/>
</dbReference>
<reference evidence="3" key="1">
    <citation type="journal article" date="2019" name="Int. J. Syst. Evol. Microbiol.">
        <title>The Global Catalogue of Microorganisms (GCM) 10K type strain sequencing project: providing services to taxonomists for standard genome sequencing and annotation.</title>
        <authorList>
            <consortium name="The Broad Institute Genomics Platform"/>
            <consortium name="The Broad Institute Genome Sequencing Center for Infectious Disease"/>
            <person name="Wu L."/>
            <person name="Ma J."/>
        </authorList>
    </citation>
    <scope>NUCLEOTIDE SEQUENCE [LARGE SCALE GENOMIC DNA]</scope>
    <source>
        <strain evidence="3">CCTCC AB 2017081</strain>
    </source>
</reference>
<name>A0ABV7ZC70_9DEIO</name>
<gene>
    <name evidence="2" type="ORF">ACFOSB_13885</name>
</gene>
<keyword evidence="3" id="KW-1185">Reference proteome</keyword>
<protein>
    <submittedName>
        <fullName evidence="2">ImmA/IrrE family metallo-endopeptidase</fullName>
    </submittedName>
</protein>
<dbReference type="Pfam" id="PF06114">
    <property type="entry name" value="Peptidase_M78"/>
    <property type="match status" value="1"/>
</dbReference>
<dbReference type="Proteomes" id="UP001595803">
    <property type="component" value="Unassembled WGS sequence"/>
</dbReference>
<feature type="domain" description="IrrE N-terminal-like" evidence="1">
    <location>
        <begin position="40"/>
        <end position="154"/>
    </location>
</feature>